<name>A0A151Y3T7_9GAMM</name>
<dbReference type="EMBL" id="LUAW01000014">
    <property type="protein sequence ID" value="KYQ72676.1"/>
    <property type="molecule type" value="Genomic_DNA"/>
</dbReference>
<dbReference type="Pfam" id="PF02803">
    <property type="entry name" value="Thiolase_C"/>
    <property type="match status" value="1"/>
</dbReference>
<gene>
    <name evidence="13" type="ORF">AZH43_09355</name>
</gene>
<dbReference type="InterPro" id="IPR016039">
    <property type="entry name" value="Thiolase-like"/>
</dbReference>
<dbReference type="OrthoDB" id="8951704at2"/>
<organism evidence="13 14">
    <name type="scientific">Acinetobacter pragensis</name>
    <dbReference type="NCBI Taxonomy" id="1806892"/>
    <lineage>
        <taxon>Bacteria</taxon>
        <taxon>Pseudomonadati</taxon>
        <taxon>Pseudomonadota</taxon>
        <taxon>Gammaproteobacteria</taxon>
        <taxon>Moraxellales</taxon>
        <taxon>Moraxellaceae</taxon>
        <taxon>Acinetobacter</taxon>
    </lineage>
</organism>
<feature type="domain" description="Thiolase N-terminal" evidence="11">
    <location>
        <begin position="5"/>
        <end position="265"/>
    </location>
</feature>
<dbReference type="Proteomes" id="UP000076276">
    <property type="component" value="Unassembled WGS sequence"/>
</dbReference>
<evidence type="ECO:0000256" key="2">
    <source>
        <dbReference type="ARBA" id="ARBA00005071"/>
    </source>
</evidence>
<evidence type="ECO:0000256" key="5">
    <source>
        <dbReference type="ARBA" id="ARBA00016181"/>
    </source>
</evidence>
<keyword evidence="6 10" id="KW-0808">Transferase</keyword>
<dbReference type="EC" id="2.3.1.174" evidence="4"/>
<dbReference type="AlphaFoldDB" id="A0A151Y3T7"/>
<evidence type="ECO:0000256" key="8">
    <source>
        <dbReference type="ARBA" id="ARBA00041222"/>
    </source>
</evidence>
<evidence type="ECO:0000256" key="4">
    <source>
        <dbReference type="ARBA" id="ARBA00012233"/>
    </source>
</evidence>
<evidence type="ECO:0000256" key="10">
    <source>
        <dbReference type="RuleBase" id="RU003557"/>
    </source>
</evidence>
<accession>A0A151Y3T7</accession>
<comment type="pathway">
    <text evidence="2">Aromatic compound metabolism; beta-ketoadipate pathway; acetyl-CoA and succinyl-CoA from 3-oxoadipate: step 2/2.</text>
</comment>
<dbReference type="PIRSF" id="PIRSF000429">
    <property type="entry name" value="Ac-CoA_Ac_transf"/>
    <property type="match status" value="1"/>
</dbReference>
<dbReference type="InterPro" id="IPR002155">
    <property type="entry name" value="Thiolase"/>
</dbReference>
<evidence type="ECO:0000256" key="9">
    <source>
        <dbReference type="PIRSR" id="PIRSR000429-1"/>
    </source>
</evidence>
<evidence type="ECO:0000313" key="14">
    <source>
        <dbReference type="Proteomes" id="UP000076276"/>
    </source>
</evidence>
<feature type="domain" description="Thiolase C-terminal" evidence="12">
    <location>
        <begin position="274"/>
        <end position="396"/>
    </location>
</feature>
<keyword evidence="14" id="KW-1185">Reference proteome</keyword>
<dbReference type="STRING" id="1806892.AZH43_09355"/>
<evidence type="ECO:0000259" key="12">
    <source>
        <dbReference type="Pfam" id="PF02803"/>
    </source>
</evidence>
<dbReference type="InterPro" id="IPR020616">
    <property type="entry name" value="Thiolase_N"/>
</dbReference>
<sequence>MKEAYIVSPLRTPIGKFGGALASLTAVDLSVKVIHSLIEETGIDTNTLDEVIIAQSYSSSEAPCIARYAALAADLPIEVSGYTLDRRCGSGLQAIINAAMAIQSGNAEAIMTIGVESMSNIEYYSTNMRWGSRAGNVTFFDRLERGRERSQPVERFGVISGMPETADNLARDYHISREECDAFAVQSHQKAQQAWDSGKFQDEVIPVEIKIKKEIKTINFDEGIRKDSSIESLSKLKTLLPDGVTTAGNSSQQNDAAAGCLVVSREYLEKYNLEPMAKIIGWSSAGCDPSRMGIGPVPAVNKLLKNTGVHLENIDLIEINEAFAAQALAVIKELNLQDTANINVNGSGISLGHPIGATGMRIMTSLLHEMKRRNARYGLETMCIGGGQGLAALFERI</sequence>
<dbReference type="RefSeq" id="WP_067667622.1">
    <property type="nucleotide sequence ID" value="NZ_CBCSIK010000001.1"/>
</dbReference>
<evidence type="ECO:0000256" key="6">
    <source>
        <dbReference type="ARBA" id="ARBA00022679"/>
    </source>
</evidence>
<feature type="active site" description="Proton acceptor" evidence="9">
    <location>
        <position position="383"/>
    </location>
</feature>
<feature type="active site" description="Acyl-thioester intermediate" evidence="9">
    <location>
        <position position="88"/>
    </location>
</feature>
<comment type="function">
    <text evidence="1">Catalyzes thiolytic cleavage of beta-ketoadipyl-CoA to succinyl-CoA and acetyl-CoA.</text>
</comment>
<dbReference type="NCBIfam" id="NF004853">
    <property type="entry name" value="PRK06205.1"/>
    <property type="match status" value="1"/>
</dbReference>
<evidence type="ECO:0000259" key="11">
    <source>
        <dbReference type="Pfam" id="PF00108"/>
    </source>
</evidence>
<dbReference type="PANTHER" id="PTHR18919">
    <property type="entry name" value="ACETYL-COA C-ACYLTRANSFERASE"/>
    <property type="match status" value="1"/>
</dbReference>
<proteinExistence type="inferred from homology"/>
<protein>
    <recommendedName>
        <fullName evidence="5">Beta-ketoadipyl-CoA thiolase</fullName>
        <ecNumber evidence="4">2.3.1.174</ecNumber>
    </recommendedName>
    <alternativeName>
        <fullName evidence="8">3-oxoadipyl-CoA thiolase</fullName>
    </alternativeName>
</protein>
<evidence type="ECO:0000256" key="1">
    <source>
        <dbReference type="ARBA" id="ARBA00003720"/>
    </source>
</evidence>
<dbReference type="Pfam" id="PF00108">
    <property type="entry name" value="Thiolase_N"/>
    <property type="match status" value="1"/>
</dbReference>
<dbReference type="GO" id="GO:0033812">
    <property type="term" value="F:3-oxoadipyl-CoA thiolase activity"/>
    <property type="evidence" value="ECO:0007669"/>
    <property type="project" value="UniProtKB-EC"/>
</dbReference>
<evidence type="ECO:0000256" key="3">
    <source>
        <dbReference type="ARBA" id="ARBA00010982"/>
    </source>
</evidence>
<dbReference type="GO" id="GO:0044281">
    <property type="term" value="P:small molecule metabolic process"/>
    <property type="evidence" value="ECO:0007669"/>
    <property type="project" value="UniProtKB-ARBA"/>
</dbReference>
<dbReference type="SUPFAM" id="SSF53901">
    <property type="entry name" value="Thiolase-like"/>
    <property type="match status" value="2"/>
</dbReference>
<feature type="active site" description="Proton acceptor" evidence="9">
    <location>
        <position position="353"/>
    </location>
</feature>
<evidence type="ECO:0000256" key="7">
    <source>
        <dbReference type="ARBA" id="ARBA00023315"/>
    </source>
</evidence>
<dbReference type="Gene3D" id="3.40.47.10">
    <property type="match status" value="2"/>
</dbReference>
<dbReference type="PANTHER" id="PTHR18919:SF107">
    <property type="entry name" value="ACETYL-COA ACETYLTRANSFERASE, CYTOSOLIC"/>
    <property type="match status" value="1"/>
</dbReference>
<comment type="similarity">
    <text evidence="3 10">Belongs to the thiolase-like superfamily. Thiolase family.</text>
</comment>
<keyword evidence="7 10" id="KW-0012">Acyltransferase</keyword>
<dbReference type="CDD" id="cd00751">
    <property type="entry name" value="thiolase"/>
    <property type="match status" value="1"/>
</dbReference>
<reference evidence="13 14" key="1">
    <citation type="submission" date="2016-03" db="EMBL/GenBank/DDBJ databases">
        <title>Acinetobacter genomospecies 28 strain ANC 4149.</title>
        <authorList>
            <person name="Radolfova-Krizova L."/>
            <person name="Nemec A."/>
        </authorList>
    </citation>
    <scope>NUCLEOTIDE SEQUENCE [LARGE SCALE GENOMIC DNA]</scope>
    <source>
        <strain evidence="13 14">ANC 4149</strain>
    </source>
</reference>
<dbReference type="InterPro" id="IPR020617">
    <property type="entry name" value="Thiolase_C"/>
</dbReference>
<dbReference type="FunFam" id="3.40.47.10:FF:000010">
    <property type="entry name" value="Acetyl-CoA acetyltransferase (Thiolase)"/>
    <property type="match status" value="1"/>
</dbReference>
<comment type="caution">
    <text evidence="13">The sequence shown here is derived from an EMBL/GenBank/DDBJ whole genome shotgun (WGS) entry which is preliminary data.</text>
</comment>
<evidence type="ECO:0000313" key="13">
    <source>
        <dbReference type="EMBL" id="KYQ72676.1"/>
    </source>
</evidence>
<dbReference type="NCBIfam" id="TIGR01930">
    <property type="entry name" value="AcCoA-C-Actrans"/>
    <property type="match status" value="1"/>
</dbReference>